<evidence type="ECO:0000313" key="2">
    <source>
        <dbReference type="EMBL" id="SPE22800.1"/>
    </source>
</evidence>
<accession>A0A2N9LHR8</accession>
<dbReference type="Proteomes" id="UP000239735">
    <property type="component" value="Unassembled WGS sequence"/>
</dbReference>
<organism evidence="2 3">
    <name type="scientific">Candidatus Sulfuritelmatomonas gaucii</name>
    <dbReference type="NCBI Taxonomy" id="2043161"/>
    <lineage>
        <taxon>Bacteria</taxon>
        <taxon>Pseudomonadati</taxon>
        <taxon>Acidobacteriota</taxon>
        <taxon>Terriglobia</taxon>
        <taxon>Terriglobales</taxon>
        <taxon>Acidobacteriaceae</taxon>
        <taxon>Candidatus Sulfuritelmatomonas</taxon>
    </lineage>
</organism>
<dbReference type="AlphaFoldDB" id="A0A2N9LHR8"/>
<proteinExistence type="predicted"/>
<sequence length="94" mass="10446">MKRFIDPAAGTGKSSQSNSIIGGGRGRTGQMEDEGNHRHYRSTSAPGQCYGITVKAWRRRGPKGRYSKLFARTQLIANGPPVCRRSRRRSKRAV</sequence>
<feature type="region of interest" description="Disordered" evidence="1">
    <location>
        <begin position="1"/>
        <end position="45"/>
    </location>
</feature>
<name>A0A2N9LHR8_9BACT</name>
<dbReference type="EMBL" id="OKRB01000093">
    <property type="protein sequence ID" value="SPE22800.1"/>
    <property type="molecule type" value="Genomic_DNA"/>
</dbReference>
<evidence type="ECO:0000313" key="3">
    <source>
        <dbReference type="Proteomes" id="UP000239735"/>
    </source>
</evidence>
<reference evidence="3" key="1">
    <citation type="submission" date="2018-02" db="EMBL/GenBank/DDBJ databases">
        <authorList>
            <person name="Hausmann B."/>
        </authorList>
    </citation>
    <scope>NUCLEOTIDE SEQUENCE [LARGE SCALE GENOMIC DNA]</scope>
    <source>
        <strain evidence="3">Peat soil MAG SbA5</strain>
    </source>
</reference>
<evidence type="ECO:0000256" key="1">
    <source>
        <dbReference type="SAM" id="MobiDB-lite"/>
    </source>
</evidence>
<protein>
    <submittedName>
        <fullName evidence="2">Uncharacterized protein</fullName>
    </submittedName>
</protein>
<gene>
    <name evidence="2" type="ORF">SBA5_360037</name>
</gene>